<protein>
    <submittedName>
        <fullName evidence="1">ATP-dependent 6-phosphofructokinase</fullName>
    </submittedName>
</protein>
<accession>A0AAV4I0N4</accession>
<keyword evidence="2" id="KW-1185">Reference proteome</keyword>
<evidence type="ECO:0000313" key="2">
    <source>
        <dbReference type="Proteomes" id="UP000762676"/>
    </source>
</evidence>
<name>A0AAV4I0N4_9GAST</name>
<dbReference type="AlphaFoldDB" id="A0AAV4I0N4"/>
<dbReference type="Proteomes" id="UP000762676">
    <property type="component" value="Unassembled WGS sequence"/>
</dbReference>
<organism evidence="1 2">
    <name type="scientific">Elysia marginata</name>
    <dbReference type="NCBI Taxonomy" id="1093978"/>
    <lineage>
        <taxon>Eukaryota</taxon>
        <taxon>Metazoa</taxon>
        <taxon>Spiralia</taxon>
        <taxon>Lophotrochozoa</taxon>
        <taxon>Mollusca</taxon>
        <taxon>Gastropoda</taxon>
        <taxon>Heterobranchia</taxon>
        <taxon>Euthyneura</taxon>
        <taxon>Panpulmonata</taxon>
        <taxon>Sacoglossa</taxon>
        <taxon>Placobranchoidea</taxon>
        <taxon>Plakobranchidae</taxon>
        <taxon>Elysia</taxon>
    </lineage>
</organism>
<dbReference type="EMBL" id="BMAT01002294">
    <property type="protein sequence ID" value="GFS03993.1"/>
    <property type="molecule type" value="Genomic_DNA"/>
</dbReference>
<sequence>MAICNGFNVASWIVETIENMVSLSRESYSQYRLCKTVLSISGRTISFEPISKLVAETNFEENLPLYMWWMKLRPLIRVLSGSSDAKDEIMSAELYNEIFNTRKQEGNQGMLRQTDTKV</sequence>
<reference evidence="1 2" key="1">
    <citation type="journal article" date="2021" name="Elife">
        <title>Chloroplast acquisition without the gene transfer in kleptoplastic sea slugs, Plakobranchus ocellatus.</title>
        <authorList>
            <person name="Maeda T."/>
            <person name="Takahashi S."/>
            <person name="Yoshida T."/>
            <person name="Shimamura S."/>
            <person name="Takaki Y."/>
            <person name="Nagai Y."/>
            <person name="Toyoda A."/>
            <person name="Suzuki Y."/>
            <person name="Arimoto A."/>
            <person name="Ishii H."/>
            <person name="Satoh N."/>
            <person name="Nishiyama T."/>
            <person name="Hasebe M."/>
            <person name="Maruyama T."/>
            <person name="Minagawa J."/>
            <person name="Obokata J."/>
            <person name="Shigenobu S."/>
        </authorList>
    </citation>
    <scope>NUCLEOTIDE SEQUENCE [LARGE SCALE GENOMIC DNA]</scope>
</reference>
<evidence type="ECO:0000313" key="1">
    <source>
        <dbReference type="EMBL" id="GFS03993.1"/>
    </source>
</evidence>
<gene>
    <name evidence="1" type="ORF">ElyMa_001163900</name>
</gene>
<comment type="caution">
    <text evidence="1">The sequence shown here is derived from an EMBL/GenBank/DDBJ whole genome shotgun (WGS) entry which is preliminary data.</text>
</comment>
<proteinExistence type="predicted"/>